<accession>A0A1E7FSQ1</accession>
<feature type="region of interest" description="Disordered" evidence="1">
    <location>
        <begin position="238"/>
        <end position="262"/>
    </location>
</feature>
<evidence type="ECO:0000256" key="1">
    <source>
        <dbReference type="SAM" id="MobiDB-lite"/>
    </source>
</evidence>
<evidence type="ECO:0000313" key="4">
    <source>
        <dbReference type="Proteomes" id="UP000095751"/>
    </source>
</evidence>
<sequence>MLLAILFFLMASSSSSCLLAVIATNTREETTSSVIELWPPATSDHATVQDLHREYNNIFLHGNRNAASHRWATFLLDRSHQMSEATIAMFFTAFCAVSGSPVRPSDYNRYRLTLPKLGGGHSTGYMHYCCWPCVCDTQDFIRIDTKNITLATGRQQTFQFAVIGNPCDDPTQLQIPFMQPFDRRQTSIADSAREVRCLEDGALEGATLSDHGYVIINMFFDSQDADQEGDGVAPGAMEDIDHPTPGRMSSVANVDKSGRREFQDEREYKLQCEDRAKNGYNSGMGEIFRKVCAVSPINPEALKLQLPTDDCRKGVDGCNADTSRHNYSDSKLDARKSEFSHDAEINPQKIQAIHEEFGKLQNVLSSISGKLSGVLQSREDEFLTRYKSHMRNVARDFRWKMDEIEGKEKAIENHTVVKKLEKERDWYKSEAFNWILL</sequence>
<protein>
    <submittedName>
        <fullName evidence="3">Uncharacterized protein</fullName>
    </submittedName>
</protein>
<dbReference type="AlphaFoldDB" id="A0A1E7FSQ1"/>
<proteinExistence type="predicted"/>
<reference evidence="3 4" key="1">
    <citation type="submission" date="2016-09" db="EMBL/GenBank/DDBJ databases">
        <title>Extensive genetic diversity and differential bi-allelic expression allows diatom success in the polar Southern Ocean.</title>
        <authorList>
            <consortium name="DOE Joint Genome Institute"/>
            <person name="Mock T."/>
            <person name="Otillar R.P."/>
            <person name="Strauss J."/>
            <person name="Dupont C."/>
            <person name="Frickenhaus S."/>
            <person name="Maumus F."/>
            <person name="Mcmullan M."/>
            <person name="Sanges R."/>
            <person name="Schmutz J."/>
            <person name="Toseland A."/>
            <person name="Valas R."/>
            <person name="Veluchamy A."/>
            <person name="Ward B.J."/>
            <person name="Allen A."/>
            <person name="Barry K."/>
            <person name="Falciatore A."/>
            <person name="Ferrante M."/>
            <person name="Fortunato A.E."/>
            <person name="Gloeckner G."/>
            <person name="Gruber A."/>
            <person name="Hipkin R."/>
            <person name="Janech M."/>
            <person name="Kroth P."/>
            <person name="Leese F."/>
            <person name="Lindquist E."/>
            <person name="Lyon B.R."/>
            <person name="Martin J."/>
            <person name="Mayer C."/>
            <person name="Parker M."/>
            <person name="Quesneville H."/>
            <person name="Raymond J."/>
            <person name="Uhlig C."/>
            <person name="Valentin K.U."/>
            <person name="Worden A.Z."/>
            <person name="Armbrust E.V."/>
            <person name="Bowler C."/>
            <person name="Green B."/>
            <person name="Moulton V."/>
            <person name="Van Oosterhout C."/>
            <person name="Grigoriev I."/>
        </authorList>
    </citation>
    <scope>NUCLEOTIDE SEQUENCE [LARGE SCALE GENOMIC DNA]</scope>
    <source>
        <strain evidence="3 4">CCMP1102</strain>
    </source>
</reference>
<dbReference type="EMBL" id="KV784354">
    <property type="protein sequence ID" value="OEU21137.1"/>
    <property type="molecule type" value="Genomic_DNA"/>
</dbReference>
<dbReference type="KEGG" id="fcy:FRACYDRAFT_234764"/>
<name>A0A1E7FSQ1_9STRA</name>
<dbReference type="InParanoid" id="A0A1E7FSQ1"/>
<evidence type="ECO:0000313" key="3">
    <source>
        <dbReference type="EMBL" id="OEU21137.1"/>
    </source>
</evidence>
<keyword evidence="2" id="KW-0732">Signal</keyword>
<evidence type="ECO:0000256" key="2">
    <source>
        <dbReference type="SAM" id="SignalP"/>
    </source>
</evidence>
<gene>
    <name evidence="3" type="ORF">FRACYDRAFT_234764</name>
</gene>
<dbReference type="OrthoDB" id="42952at2759"/>
<keyword evidence="4" id="KW-1185">Reference proteome</keyword>
<dbReference type="Proteomes" id="UP000095751">
    <property type="component" value="Unassembled WGS sequence"/>
</dbReference>
<feature type="signal peptide" evidence="2">
    <location>
        <begin position="1"/>
        <end position="16"/>
    </location>
</feature>
<feature type="chain" id="PRO_5009193552" evidence="2">
    <location>
        <begin position="17"/>
        <end position="437"/>
    </location>
</feature>
<organism evidence="3 4">
    <name type="scientific">Fragilariopsis cylindrus CCMP1102</name>
    <dbReference type="NCBI Taxonomy" id="635003"/>
    <lineage>
        <taxon>Eukaryota</taxon>
        <taxon>Sar</taxon>
        <taxon>Stramenopiles</taxon>
        <taxon>Ochrophyta</taxon>
        <taxon>Bacillariophyta</taxon>
        <taxon>Bacillariophyceae</taxon>
        <taxon>Bacillariophycidae</taxon>
        <taxon>Bacillariales</taxon>
        <taxon>Bacillariaceae</taxon>
        <taxon>Fragilariopsis</taxon>
    </lineage>
</organism>